<dbReference type="Proteomes" id="UP000554482">
    <property type="component" value="Unassembled WGS sequence"/>
</dbReference>
<evidence type="ECO:0000313" key="4">
    <source>
        <dbReference type="Proteomes" id="UP000554482"/>
    </source>
</evidence>
<protein>
    <submittedName>
        <fullName evidence="3">Carbon catabolite repressor protein 4-like protein</fullName>
    </submittedName>
</protein>
<evidence type="ECO:0000256" key="1">
    <source>
        <dbReference type="SAM" id="MobiDB-lite"/>
    </source>
</evidence>
<dbReference type="PANTHER" id="PTHR12121:SF85">
    <property type="entry name" value="CARBON CATABOLITE REPRESSOR PROTEIN 4 HOMOLOG 6"/>
    <property type="match status" value="1"/>
</dbReference>
<feature type="region of interest" description="Disordered" evidence="1">
    <location>
        <begin position="708"/>
        <end position="737"/>
    </location>
</feature>
<feature type="compositionally biased region" description="Polar residues" evidence="1">
    <location>
        <begin position="723"/>
        <end position="737"/>
    </location>
</feature>
<evidence type="ECO:0000259" key="2">
    <source>
        <dbReference type="Pfam" id="PF03372"/>
    </source>
</evidence>
<evidence type="ECO:0000313" key="3">
    <source>
        <dbReference type="EMBL" id="KAF5188067.1"/>
    </source>
</evidence>
<dbReference type="GO" id="GO:0000175">
    <property type="term" value="F:3'-5'-RNA exonuclease activity"/>
    <property type="evidence" value="ECO:0007669"/>
    <property type="project" value="TreeGrafter"/>
</dbReference>
<reference evidence="3 4" key="1">
    <citation type="submission" date="2020-06" db="EMBL/GenBank/DDBJ databases">
        <title>Transcriptomic and genomic resources for Thalictrum thalictroides and T. hernandezii: Facilitating candidate gene discovery in an emerging model plant lineage.</title>
        <authorList>
            <person name="Arias T."/>
            <person name="Riano-Pachon D.M."/>
            <person name="Di Stilio V.S."/>
        </authorList>
    </citation>
    <scope>NUCLEOTIDE SEQUENCE [LARGE SCALE GENOMIC DNA]</scope>
    <source>
        <strain evidence="4">cv. WT478/WT964</strain>
        <tissue evidence="3">Leaves</tissue>
    </source>
</reference>
<dbReference type="SUPFAM" id="SSF56219">
    <property type="entry name" value="DNase I-like"/>
    <property type="match status" value="1"/>
</dbReference>
<dbReference type="OrthoDB" id="428734at2759"/>
<dbReference type="PANTHER" id="PTHR12121">
    <property type="entry name" value="CARBON CATABOLITE REPRESSOR PROTEIN 4"/>
    <property type="match status" value="1"/>
</dbReference>
<proteinExistence type="predicted"/>
<keyword evidence="4" id="KW-1185">Reference proteome</keyword>
<dbReference type="InterPro" id="IPR036691">
    <property type="entry name" value="Endo/exonu/phosph_ase_sf"/>
</dbReference>
<dbReference type="InterPro" id="IPR005135">
    <property type="entry name" value="Endo/exonuclease/phosphatase"/>
</dbReference>
<organism evidence="3 4">
    <name type="scientific">Thalictrum thalictroides</name>
    <name type="common">Rue-anemone</name>
    <name type="synonym">Anemone thalictroides</name>
    <dbReference type="NCBI Taxonomy" id="46969"/>
    <lineage>
        <taxon>Eukaryota</taxon>
        <taxon>Viridiplantae</taxon>
        <taxon>Streptophyta</taxon>
        <taxon>Embryophyta</taxon>
        <taxon>Tracheophyta</taxon>
        <taxon>Spermatophyta</taxon>
        <taxon>Magnoliopsida</taxon>
        <taxon>Ranunculales</taxon>
        <taxon>Ranunculaceae</taxon>
        <taxon>Thalictroideae</taxon>
        <taxon>Thalictrum</taxon>
    </lineage>
</organism>
<comment type="caution">
    <text evidence="3">The sequence shown here is derived from an EMBL/GenBank/DDBJ whole genome shotgun (WGS) entry which is preliminary data.</text>
</comment>
<dbReference type="EMBL" id="JABWDY010027234">
    <property type="protein sequence ID" value="KAF5188067.1"/>
    <property type="molecule type" value="Genomic_DNA"/>
</dbReference>
<gene>
    <name evidence="3" type="ORF">FRX31_022346</name>
</gene>
<dbReference type="InterPro" id="IPR050410">
    <property type="entry name" value="CCR4/nocturin_mRNA_transcr"/>
</dbReference>
<dbReference type="Pfam" id="PF03372">
    <property type="entry name" value="Exo_endo_phos"/>
    <property type="match status" value="1"/>
</dbReference>
<feature type="domain" description="Endonuclease/exonuclease/phosphatase" evidence="2">
    <location>
        <begin position="211"/>
        <end position="400"/>
    </location>
</feature>
<name>A0A7J6VTL4_THATH</name>
<sequence>MRFSSSSRQFLVAATTADGTMSYSYRAPYRGRNSGQRGFSDRPNSFRNDFVSGDSHIRSVGNSNYAYRQVDGMNFPNFAGQHQHFPHTHYLPQQLNPPFRQQPPFCHPQTFQQQQQPNYPYFRQQPPAFRQQLPPFRQQPPPFRQPNYKPPDYRNWQYALSQPPSQCERFVILSYNILADYLALKHRRELYFHIPPYVLDWEWRKKKILFELGLWSPDIMCLQEVDRFTDLEEELKNHGYSGIWKMRTGIAVDGCAVFWRTARFRLVHEESIEYNKHELRDNVAQICVLESRSQNSADIRSDSLPQSSDGANQVVICNTHVLYNPRRGEIKLGQVRVLLDRAHAVSKLWNDSPVIICGDFNCTPKSPLYNFISEQKLDLTGRPRDQISGQCSAQIYTSRLYTPNPRQVSFIAPTPDNSNLKQNDCIPDNHNQSTPNMDVENGPVTGNSYRFQSAAGMSTGALRSGSVVDYKEEKTTISNESLRQIQNEVIDDCKNKVSSSFHVLVDLGNAEVQDFDQLATSSNAVVVENGHGDQTCGSTYHPHPGPGNIINHSQSNSHISGMTSTMQEELHHDDIDKRILDRKENVTSGESSVFAAEFRPDENVLSQDNIPVLVSDSSFADDNKVSLEENIGNFSLGLISGQEKDNSSTSNQSVYEVGISNLSVSVDLNKDQNMVGLSANKLRGITLSVGQDCTRTLSSEVYRTEDVLQSDIDPDSKSVKAVSDNTDQSMENNATSPQELQLPAAFDESQDDSPVVGSDPVACEKITYDPSSWTPMEIKTASGNAECTLLEHPLKLRSTYTDIEDCSGTRDSNREPLVTSYNRKFMGTVDYIWCSEALQTVKVLDTIPKHALQWTPGYPTRKWGSDHIALAAQLAFAKDRSRP</sequence>
<accession>A0A7J6VTL4</accession>
<dbReference type="AlphaFoldDB" id="A0A7J6VTL4"/>
<dbReference type="Gene3D" id="3.60.10.10">
    <property type="entry name" value="Endonuclease/exonuclease/phosphatase"/>
    <property type="match status" value="2"/>
</dbReference>